<evidence type="ECO:0000313" key="4">
    <source>
        <dbReference type="Proteomes" id="UP000546126"/>
    </source>
</evidence>
<evidence type="ECO:0000256" key="2">
    <source>
        <dbReference type="SAM" id="Phobius"/>
    </source>
</evidence>
<dbReference type="RefSeq" id="WP_175603456.1">
    <property type="nucleotide sequence ID" value="NZ_JABWGO010000007.1"/>
</dbReference>
<sequence length="331" mass="35989">MREFQLVDDVMPDVPPADHARVLAVRAEVLGGTRRRRRTSVWPRVTLAAAAVTGVLAAGAVVVPRLGGDRTGTVSPSTTATAVATTSSPTASSPEEALATAADRLAAQPPGTGAWWRREAIRTRRAWTKADPPFTVEHRLTEVVWIDRQGRRRSEQGRVSSSLPTAADRRAWKKAGSPKLCGDHDDCQIGKVFFMPMRLKQATLPEEAGALKALLLRQRPKDRVDKDEEWLWAAARWILLDSAATPRARAAVYRMLAGLPGADVVGRAHDTEGRTGIALEHGNAFIRQQLVIDPTSGDLLAVQTVVSGDVLDAYAVRRLGWTDERPPEATD</sequence>
<feature type="transmembrane region" description="Helical" evidence="2">
    <location>
        <begin position="45"/>
        <end position="67"/>
    </location>
</feature>
<dbReference type="NCBIfam" id="NF038083">
    <property type="entry name" value="CU044_5270_fam"/>
    <property type="match status" value="1"/>
</dbReference>
<name>A0A7Y6MD12_9ACTN</name>
<keyword evidence="2" id="KW-0472">Membrane</keyword>
<evidence type="ECO:0000256" key="1">
    <source>
        <dbReference type="SAM" id="MobiDB-lite"/>
    </source>
</evidence>
<proteinExistence type="predicted"/>
<dbReference type="Proteomes" id="UP000546126">
    <property type="component" value="Unassembled WGS sequence"/>
</dbReference>
<feature type="region of interest" description="Disordered" evidence="1">
    <location>
        <begin position="66"/>
        <end position="98"/>
    </location>
</feature>
<keyword evidence="2" id="KW-1133">Transmembrane helix</keyword>
<accession>A0A7Y6MD12</accession>
<keyword evidence="4" id="KW-1185">Reference proteome</keyword>
<dbReference type="InterPro" id="IPR047789">
    <property type="entry name" value="CU044_5270-like"/>
</dbReference>
<protein>
    <submittedName>
        <fullName evidence="3">CU044_5270 family protein</fullName>
    </submittedName>
</protein>
<organism evidence="3 4">
    <name type="scientific">Nonomuraea rhodomycinica</name>
    <dbReference type="NCBI Taxonomy" id="1712872"/>
    <lineage>
        <taxon>Bacteria</taxon>
        <taxon>Bacillati</taxon>
        <taxon>Actinomycetota</taxon>
        <taxon>Actinomycetes</taxon>
        <taxon>Streptosporangiales</taxon>
        <taxon>Streptosporangiaceae</taxon>
        <taxon>Nonomuraea</taxon>
    </lineage>
</organism>
<evidence type="ECO:0000313" key="3">
    <source>
        <dbReference type="EMBL" id="NUW43968.1"/>
    </source>
</evidence>
<feature type="compositionally biased region" description="Low complexity" evidence="1">
    <location>
        <begin position="73"/>
        <end position="98"/>
    </location>
</feature>
<dbReference type="EMBL" id="JABWGO010000007">
    <property type="protein sequence ID" value="NUW43968.1"/>
    <property type="molecule type" value="Genomic_DNA"/>
</dbReference>
<keyword evidence="2" id="KW-0812">Transmembrane</keyword>
<gene>
    <name evidence="3" type="ORF">HT134_28145</name>
</gene>
<comment type="caution">
    <text evidence="3">The sequence shown here is derived from an EMBL/GenBank/DDBJ whole genome shotgun (WGS) entry which is preliminary data.</text>
</comment>
<reference evidence="3 4" key="1">
    <citation type="submission" date="2020-06" db="EMBL/GenBank/DDBJ databases">
        <authorList>
            <person name="Chanama M."/>
        </authorList>
    </citation>
    <scope>NUCLEOTIDE SEQUENCE [LARGE SCALE GENOMIC DNA]</scope>
    <source>
        <strain evidence="3 4">TBRC6557</strain>
    </source>
</reference>
<dbReference type="AlphaFoldDB" id="A0A7Y6MD12"/>